<evidence type="ECO:0000313" key="3">
    <source>
        <dbReference type="Proteomes" id="UP001605036"/>
    </source>
</evidence>
<gene>
    <name evidence="2" type="ORF">R1flu_024988</name>
</gene>
<reference evidence="2 3" key="1">
    <citation type="submission" date="2024-09" db="EMBL/GenBank/DDBJ databases">
        <title>Chromosome-scale assembly of Riccia fluitans.</title>
        <authorList>
            <person name="Paukszto L."/>
            <person name="Sawicki J."/>
            <person name="Karawczyk K."/>
            <person name="Piernik-Szablinska J."/>
            <person name="Szczecinska M."/>
            <person name="Mazdziarz M."/>
        </authorList>
    </citation>
    <scope>NUCLEOTIDE SEQUENCE [LARGE SCALE GENOMIC DNA]</scope>
    <source>
        <strain evidence="2">Rf_01</strain>
        <tissue evidence="2">Aerial parts of the thallus</tissue>
    </source>
</reference>
<proteinExistence type="predicted"/>
<dbReference type="Proteomes" id="UP001605036">
    <property type="component" value="Unassembled WGS sequence"/>
</dbReference>
<sequence>MPRRDDSYPRLVNRDEEEEEGEWVASFCGCLADPPSSSDRDGLSLHLLVQKKAENPLQPSGSTLPRFSDPLLVLSMRNLSRAARVERQGNILLWFRGRVQNQRHSSSSADHAMKPLCHWDRCCSWLEPSSLFKMEKWQGVLRQGYESSGE</sequence>
<keyword evidence="3" id="KW-1185">Reference proteome</keyword>
<feature type="region of interest" description="Disordered" evidence="1">
    <location>
        <begin position="1"/>
        <end position="20"/>
    </location>
</feature>
<comment type="caution">
    <text evidence="2">The sequence shown here is derived from an EMBL/GenBank/DDBJ whole genome shotgun (WGS) entry which is preliminary data.</text>
</comment>
<name>A0ABD1XWH7_9MARC</name>
<accession>A0ABD1XWH7</accession>
<evidence type="ECO:0000256" key="1">
    <source>
        <dbReference type="SAM" id="MobiDB-lite"/>
    </source>
</evidence>
<feature type="compositionally biased region" description="Basic and acidic residues" evidence="1">
    <location>
        <begin position="1"/>
        <end position="14"/>
    </location>
</feature>
<dbReference type="AlphaFoldDB" id="A0ABD1XWH7"/>
<protein>
    <submittedName>
        <fullName evidence="2">Uncharacterized protein</fullName>
    </submittedName>
</protein>
<evidence type="ECO:0000313" key="2">
    <source>
        <dbReference type="EMBL" id="KAL2613296.1"/>
    </source>
</evidence>
<organism evidence="2 3">
    <name type="scientific">Riccia fluitans</name>
    <dbReference type="NCBI Taxonomy" id="41844"/>
    <lineage>
        <taxon>Eukaryota</taxon>
        <taxon>Viridiplantae</taxon>
        <taxon>Streptophyta</taxon>
        <taxon>Embryophyta</taxon>
        <taxon>Marchantiophyta</taxon>
        <taxon>Marchantiopsida</taxon>
        <taxon>Marchantiidae</taxon>
        <taxon>Marchantiales</taxon>
        <taxon>Ricciaceae</taxon>
        <taxon>Riccia</taxon>
    </lineage>
</organism>
<dbReference type="EMBL" id="JBHFFA010000007">
    <property type="protein sequence ID" value="KAL2613296.1"/>
    <property type="molecule type" value="Genomic_DNA"/>
</dbReference>